<keyword evidence="4 6" id="KW-1133">Transmembrane helix</keyword>
<feature type="transmembrane region" description="Helical" evidence="6">
    <location>
        <begin position="51"/>
        <end position="71"/>
    </location>
</feature>
<keyword evidence="3 6" id="KW-0812">Transmembrane</keyword>
<proteinExistence type="predicted"/>
<dbReference type="Gene3D" id="1.20.1250.20">
    <property type="entry name" value="MFS general substrate transporter like domains"/>
    <property type="match status" value="1"/>
</dbReference>
<name>A0A0D6NIX9_9PROT</name>
<dbReference type="GO" id="GO:0005886">
    <property type="term" value="C:plasma membrane"/>
    <property type="evidence" value="ECO:0007669"/>
    <property type="project" value="UniProtKB-SubCell"/>
</dbReference>
<evidence type="ECO:0000313" key="9">
    <source>
        <dbReference type="Proteomes" id="UP000032670"/>
    </source>
</evidence>
<dbReference type="PROSITE" id="PS50850">
    <property type="entry name" value="MFS"/>
    <property type="match status" value="1"/>
</dbReference>
<feature type="transmembrane region" description="Helical" evidence="6">
    <location>
        <begin position="112"/>
        <end position="134"/>
    </location>
</feature>
<keyword evidence="9" id="KW-1185">Reference proteome</keyword>
<dbReference type="AlphaFoldDB" id="A0A0D6NIX9"/>
<keyword evidence="5 6" id="KW-0472">Membrane</keyword>
<sequence length="389" mass="41187">MPRLTSQTLSPAHQRLAVLSLALGSFASVTTEFLPVGILPDISKTFAVTSGTAGLTMTVPGIMAALSAPGVMLFSGRTDRRKIVLWLSLILLAGCLVATIAPTFAIMLLSRALVGISLGAFWAMGLAVAVELVAKEKAHKAAAAVFGGVTAAMILGVPMGSLVAEHSSWRGAFMAAAVIAVAAFVMQWKVLPSVPAQSPVQFADFKAFVSLPEARKSIVMVAAVFAAHFAAYTYLTPLMHEAGIPTAAVTLLLLAYGAIGFVSNLVAARFLENNLKATLFVSKISLAIPFLFLPILVIFSKFETVLILLWAVAWGALPLCLNTWHRNIETEHSEAAAAMFTFTAQVAIAVGSSLGGAVVDHFGLKTNFWMSALIVLLSAFYLARHRKME</sequence>
<feature type="transmembrane region" description="Helical" evidence="6">
    <location>
        <begin position="218"/>
        <end position="235"/>
    </location>
</feature>
<dbReference type="InterPro" id="IPR011701">
    <property type="entry name" value="MFS"/>
</dbReference>
<dbReference type="SUPFAM" id="SSF103473">
    <property type="entry name" value="MFS general substrate transporter"/>
    <property type="match status" value="1"/>
</dbReference>
<feature type="transmembrane region" description="Helical" evidence="6">
    <location>
        <begin position="279"/>
        <end position="299"/>
    </location>
</feature>
<feature type="transmembrane region" description="Helical" evidence="6">
    <location>
        <begin position="336"/>
        <end position="354"/>
    </location>
</feature>
<dbReference type="CDD" id="cd17324">
    <property type="entry name" value="MFS_NepI_like"/>
    <property type="match status" value="1"/>
</dbReference>
<evidence type="ECO:0000313" key="8">
    <source>
        <dbReference type="EMBL" id="GAN66004.1"/>
    </source>
</evidence>
<accession>A0A0D6NIX9</accession>
<evidence type="ECO:0000256" key="5">
    <source>
        <dbReference type="ARBA" id="ARBA00023136"/>
    </source>
</evidence>
<comment type="subcellular location">
    <subcellularLocation>
        <location evidence="1">Cell membrane</location>
        <topology evidence="1">Multi-pass membrane protein</topology>
    </subcellularLocation>
</comment>
<dbReference type="InterPro" id="IPR050189">
    <property type="entry name" value="MFS_Efflux_Transporters"/>
</dbReference>
<dbReference type="PANTHER" id="PTHR43124">
    <property type="entry name" value="PURINE EFFLUX PUMP PBUE"/>
    <property type="match status" value="1"/>
</dbReference>
<dbReference type="Proteomes" id="UP000032670">
    <property type="component" value="Unassembled WGS sequence"/>
</dbReference>
<feature type="transmembrane region" description="Helical" evidence="6">
    <location>
        <begin position="141"/>
        <end position="163"/>
    </location>
</feature>
<protein>
    <submittedName>
        <fullName evidence="8">Major facilitator superfamily transporter</fullName>
    </submittedName>
</protein>
<dbReference type="InterPro" id="IPR036259">
    <property type="entry name" value="MFS_trans_sf"/>
</dbReference>
<reference evidence="8 9" key="1">
    <citation type="submission" date="2012-11" db="EMBL/GenBank/DDBJ databases">
        <title>Whole genome sequence of Acetobacter orientalis 21F-2.</title>
        <authorList>
            <person name="Azuma Y."/>
            <person name="Higashiura N."/>
            <person name="Hirakawa H."/>
            <person name="Matsushita K."/>
        </authorList>
    </citation>
    <scope>NUCLEOTIDE SEQUENCE [LARGE SCALE GENOMIC DNA]</scope>
    <source>
        <strain evidence="8 9">21F-2</strain>
    </source>
</reference>
<feature type="transmembrane region" description="Helical" evidence="6">
    <location>
        <begin position="247"/>
        <end position="267"/>
    </location>
</feature>
<comment type="caution">
    <text evidence="8">The sequence shown here is derived from an EMBL/GenBank/DDBJ whole genome shotgun (WGS) entry which is preliminary data.</text>
</comment>
<keyword evidence="2" id="KW-1003">Cell membrane</keyword>
<dbReference type="Pfam" id="PF07690">
    <property type="entry name" value="MFS_1"/>
    <property type="match status" value="1"/>
</dbReference>
<evidence type="ECO:0000256" key="2">
    <source>
        <dbReference type="ARBA" id="ARBA00022475"/>
    </source>
</evidence>
<evidence type="ECO:0000256" key="6">
    <source>
        <dbReference type="SAM" id="Phobius"/>
    </source>
</evidence>
<dbReference type="PANTHER" id="PTHR43124:SF3">
    <property type="entry name" value="CHLORAMPHENICOL EFFLUX PUMP RV0191"/>
    <property type="match status" value="1"/>
</dbReference>
<feature type="transmembrane region" description="Helical" evidence="6">
    <location>
        <begin position="305"/>
        <end position="324"/>
    </location>
</feature>
<gene>
    <name evidence="8" type="ORF">Abor_014_169</name>
</gene>
<feature type="transmembrane region" description="Helical" evidence="6">
    <location>
        <begin position="83"/>
        <end position="106"/>
    </location>
</feature>
<feature type="transmembrane region" description="Helical" evidence="6">
    <location>
        <begin position="169"/>
        <end position="188"/>
    </location>
</feature>
<dbReference type="InterPro" id="IPR020846">
    <property type="entry name" value="MFS_dom"/>
</dbReference>
<evidence type="ECO:0000256" key="3">
    <source>
        <dbReference type="ARBA" id="ARBA00022692"/>
    </source>
</evidence>
<accession>A0A6N3SVB2</accession>
<dbReference type="EMBL" id="BAMX01000014">
    <property type="protein sequence ID" value="GAN66004.1"/>
    <property type="molecule type" value="Genomic_DNA"/>
</dbReference>
<dbReference type="STRING" id="1231341.Abor_014_169"/>
<dbReference type="GO" id="GO:0022857">
    <property type="term" value="F:transmembrane transporter activity"/>
    <property type="evidence" value="ECO:0007669"/>
    <property type="project" value="InterPro"/>
</dbReference>
<feature type="transmembrane region" description="Helical" evidence="6">
    <location>
        <begin position="366"/>
        <end position="383"/>
    </location>
</feature>
<evidence type="ECO:0000259" key="7">
    <source>
        <dbReference type="PROSITE" id="PS50850"/>
    </source>
</evidence>
<evidence type="ECO:0000256" key="4">
    <source>
        <dbReference type="ARBA" id="ARBA00022989"/>
    </source>
</evidence>
<feature type="domain" description="Major facilitator superfamily (MFS) profile" evidence="7">
    <location>
        <begin position="17"/>
        <end position="389"/>
    </location>
</feature>
<evidence type="ECO:0000256" key="1">
    <source>
        <dbReference type="ARBA" id="ARBA00004651"/>
    </source>
</evidence>
<organism evidence="8 9">
    <name type="scientific">Acetobacter orientalis</name>
    <dbReference type="NCBI Taxonomy" id="146474"/>
    <lineage>
        <taxon>Bacteria</taxon>
        <taxon>Pseudomonadati</taxon>
        <taxon>Pseudomonadota</taxon>
        <taxon>Alphaproteobacteria</taxon>
        <taxon>Acetobacterales</taxon>
        <taxon>Acetobacteraceae</taxon>
        <taxon>Acetobacter</taxon>
    </lineage>
</organism>